<accession>A0A8J7L9T6</accession>
<dbReference type="RefSeq" id="WP_198126297.1">
    <property type="nucleotide sequence ID" value="NZ_JAECZC010000043.1"/>
</dbReference>
<dbReference type="AlphaFoldDB" id="A0A8J7L9T6"/>
<organism evidence="1 2">
    <name type="scientific">Amazonocrinis nigriterrae CENA67</name>
    <dbReference type="NCBI Taxonomy" id="2794033"/>
    <lineage>
        <taxon>Bacteria</taxon>
        <taxon>Bacillati</taxon>
        <taxon>Cyanobacteriota</taxon>
        <taxon>Cyanophyceae</taxon>
        <taxon>Nostocales</taxon>
        <taxon>Nostocaceae</taxon>
        <taxon>Amazonocrinis</taxon>
        <taxon>Amazonocrinis nigriterrae</taxon>
    </lineage>
</organism>
<proteinExistence type="predicted"/>
<evidence type="ECO:0000313" key="2">
    <source>
        <dbReference type="Proteomes" id="UP000632766"/>
    </source>
</evidence>
<comment type="caution">
    <text evidence="1">The sequence shown here is derived from an EMBL/GenBank/DDBJ whole genome shotgun (WGS) entry which is preliminary data.</text>
</comment>
<gene>
    <name evidence="1" type="ORF">I8748_20120</name>
</gene>
<protein>
    <submittedName>
        <fullName evidence="1">Uncharacterized protein</fullName>
    </submittedName>
</protein>
<dbReference type="EMBL" id="JAECZC010000043">
    <property type="protein sequence ID" value="MBH8564460.1"/>
    <property type="molecule type" value="Genomic_DNA"/>
</dbReference>
<name>A0A8J7L9T6_9NOST</name>
<dbReference type="Proteomes" id="UP000632766">
    <property type="component" value="Unassembled WGS sequence"/>
</dbReference>
<sequence>MPLSLSQPDDPDTAKKKLLRQRGGYSCWPGSSPSGIFGHLRIDYRESDRSD</sequence>
<evidence type="ECO:0000313" key="1">
    <source>
        <dbReference type="EMBL" id="MBH8564460.1"/>
    </source>
</evidence>
<reference evidence="1 2" key="1">
    <citation type="journal article" date="2021" name="Int. J. Syst. Evol. Microbiol.">
        <title>Amazonocrinis nigriterrae gen. nov., sp. nov., Atlanticothrix silvestris gen. nov., sp. nov. and Dendronalium phyllosphericum gen. nov., sp. nov., nostocacean cyanobacteria from Brazilian environments.</title>
        <authorList>
            <person name="Alvarenga D.O."/>
            <person name="Andreote A.P.D."/>
            <person name="Branco L.H.Z."/>
            <person name="Delbaje E."/>
            <person name="Cruz R.B."/>
            <person name="Varani A.M."/>
            <person name="Fiore M.F."/>
        </authorList>
    </citation>
    <scope>NUCLEOTIDE SEQUENCE [LARGE SCALE GENOMIC DNA]</scope>
    <source>
        <strain evidence="1 2">CENA67</strain>
    </source>
</reference>
<keyword evidence="2" id="KW-1185">Reference proteome</keyword>